<proteinExistence type="predicted"/>
<dbReference type="InterPro" id="IPR051707">
    <property type="entry name" value="PI-Interact_SigTrans_Reg"/>
</dbReference>
<dbReference type="CDD" id="cd00821">
    <property type="entry name" value="PH"/>
    <property type="match status" value="1"/>
</dbReference>
<reference evidence="3 4" key="1">
    <citation type="submission" date="2022-05" db="EMBL/GenBank/DDBJ databases">
        <authorList>
            <consortium name="Genoscope - CEA"/>
            <person name="William W."/>
        </authorList>
    </citation>
    <scope>NUCLEOTIDE SEQUENCE [LARGE SCALE GENOMIC DNA]</scope>
</reference>
<dbReference type="EMBL" id="CALNXK010000041">
    <property type="protein sequence ID" value="CAH3125755.1"/>
    <property type="molecule type" value="Genomic_DNA"/>
</dbReference>
<sequence>MPVRDTKGRFCGTLHRKQADNNWQRNYFVLDEDKCLLRYFSIMNAKEEELDWDDYDGEINVRLITKIEDKSKSDDKSIPDGCIIEIQTCNERCYVRADTKEGAEEWIRTLRKAAVNPSKRQERRTEEAETANLSGEDQGKESTDDSKTEHVCYETKIIGGVVVRTPVTKVTDSDGESQSTDSLTRSGSAGATSTIKPIKEGYLIKKGAVVKNWKKRYFKLDFLKLAYYEKETDKEPIKVIYSTDIKDARKAPGVDNNREYLFEVVTSTRTFLFQGSTEEEMKSWIDAISKFASLRVRSSSEPEPQKVQEPTQTFQYAQTTTL</sequence>
<feature type="compositionally biased region" description="Polar residues" evidence="1">
    <location>
        <begin position="176"/>
        <end position="191"/>
    </location>
</feature>
<evidence type="ECO:0000313" key="4">
    <source>
        <dbReference type="Proteomes" id="UP001159405"/>
    </source>
</evidence>
<dbReference type="InterPro" id="IPR011993">
    <property type="entry name" value="PH-like_dom_sf"/>
</dbReference>
<comment type="caution">
    <text evidence="3">The sequence shown here is derived from an EMBL/GenBank/DDBJ whole genome shotgun (WGS) entry which is preliminary data.</text>
</comment>
<feature type="domain" description="PH" evidence="2">
    <location>
        <begin position="7"/>
        <end position="115"/>
    </location>
</feature>
<dbReference type="Gene3D" id="2.30.29.30">
    <property type="entry name" value="Pleckstrin-homology domain (PH domain)/Phosphotyrosine-binding domain (PTB)"/>
    <property type="match status" value="2"/>
</dbReference>
<feature type="region of interest" description="Disordered" evidence="1">
    <location>
        <begin position="114"/>
        <end position="148"/>
    </location>
</feature>
<dbReference type="PANTHER" id="PTHR14336:SF8">
    <property type="entry name" value="PROTEIN OPY1"/>
    <property type="match status" value="1"/>
</dbReference>
<dbReference type="SMART" id="SM00233">
    <property type="entry name" value="PH"/>
    <property type="match status" value="2"/>
</dbReference>
<feature type="region of interest" description="Disordered" evidence="1">
    <location>
        <begin position="169"/>
        <end position="191"/>
    </location>
</feature>
<dbReference type="PANTHER" id="PTHR14336">
    <property type="entry name" value="TANDEM PH DOMAIN CONTAINING PROTEIN"/>
    <property type="match status" value="1"/>
</dbReference>
<organism evidence="3 4">
    <name type="scientific">Porites lobata</name>
    <dbReference type="NCBI Taxonomy" id="104759"/>
    <lineage>
        <taxon>Eukaryota</taxon>
        <taxon>Metazoa</taxon>
        <taxon>Cnidaria</taxon>
        <taxon>Anthozoa</taxon>
        <taxon>Hexacorallia</taxon>
        <taxon>Scleractinia</taxon>
        <taxon>Fungiina</taxon>
        <taxon>Poritidae</taxon>
        <taxon>Porites</taxon>
    </lineage>
</organism>
<evidence type="ECO:0000313" key="3">
    <source>
        <dbReference type="EMBL" id="CAH3125755.1"/>
    </source>
</evidence>
<evidence type="ECO:0000259" key="2">
    <source>
        <dbReference type="PROSITE" id="PS50003"/>
    </source>
</evidence>
<feature type="compositionally biased region" description="Polar residues" evidence="1">
    <location>
        <begin position="307"/>
        <end position="322"/>
    </location>
</feature>
<dbReference type="Proteomes" id="UP001159405">
    <property type="component" value="Unassembled WGS sequence"/>
</dbReference>
<dbReference type="PROSITE" id="PS50003">
    <property type="entry name" value="PH_DOMAIN"/>
    <property type="match status" value="2"/>
</dbReference>
<accession>A0ABN8NY74</accession>
<feature type="region of interest" description="Disordered" evidence="1">
    <location>
        <begin position="299"/>
        <end position="322"/>
    </location>
</feature>
<keyword evidence="4" id="KW-1185">Reference proteome</keyword>
<gene>
    <name evidence="3" type="ORF">PLOB_00031996</name>
</gene>
<feature type="domain" description="PH" evidence="2">
    <location>
        <begin position="196"/>
        <end position="293"/>
    </location>
</feature>
<dbReference type="SUPFAM" id="SSF50729">
    <property type="entry name" value="PH domain-like"/>
    <property type="match status" value="2"/>
</dbReference>
<protein>
    <recommendedName>
        <fullName evidence="2">PH domain-containing protein</fullName>
    </recommendedName>
</protein>
<evidence type="ECO:0000256" key="1">
    <source>
        <dbReference type="SAM" id="MobiDB-lite"/>
    </source>
</evidence>
<name>A0ABN8NY74_9CNID</name>
<feature type="compositionally biased region" description="Basic and acidic residues" evidence="1">
    <location>
        <begin position="137"/>
        <end position="148"/>
    </location>
</feature>
<dbReference type="InterPro" id="IPR001849">
    <property type="entry name" value="PH_domain"/>
</dbReference>
<dbReference type="Pfam" id="PF00169">
    <property type="entry name" value="PH"/>
    <property type="match status" value="2"/>
</dbReference>